<protein>
    <recommendedName>
        <fullName evidence="13">C2H2-type domain-containing protein</fullName>
    </recommendedName>
</protein>
<dbReference type="FunFam" id="3.30.160.60:FF:000100">
    <property type="entry name" value="Zinc finger 45-like"/>
    <property type="match status" value="1"/>
</dbReference>
<feature type="compositionally biased region" description="Acidic residues" evidence="12">
    <location>
        <begin position="230"/>
        <end position="243"/>
    </location>
</feature>
<keyword evidence="9" id="KW-0804">Transcription</keyword>
<evidence type="ECO:0000256" key="3">
    <source>
        <dbReference type="ARBA" id="ARBA00022723"/>
    </source>
</evidence>
<dbReference type="FunFam" id="3.30.160.60:FF:000478">
    <property type="entry name" value="Zinc finger protein 133"/>
    <property type="match status" value="1"/>
</dbReference>
<evidence type="ECO:0000256" key="10">
    <source>
        <dbReference type="ARBA" id="ARBA00023242"/>
    </source>
</evidence>
<dbReference type="PANTHER" id="PTHR10032">
    <property type="entry name" value="ZINC FINGER PROTEIN WITH KRAB AND SCAN DOMAINS"/>
    <property type="match status" value="1"/>
</dbReference>
<keyword evidence="6" id="KW-0862">Zinc</keyword>
<gene>
    <name evidence="14" type="ORF">SK128_015150</name>
</gene>
<feature type="domain" description="C2H2-type" evidence="13">
    <location>
        <begin position="68"/>
        <end position="95"/>
    </location>
</feature>
<evidence type="ECO:0000256" key="5">
    <source>
        <dbReference type="ARBA" id="ARBA00022771"/>
    </source>
</evidence>
<dbReference type="Gene3D" id="3.30.160.60">
    <property type="entry name" value="Classic Zinc Finger"/>
    <property type="match status" value="5"/>
</dbReference>
<feature type="compositionally biased region" description="Basic and acidic residues" evidence="12">
    <location>
        <begin position="195"/>
        <end position="214"/>
    </location>
</feature>
<dbReference type="GO" id="GO:0009913">
    <property type="term" value="P:epidermal cell differentiation"/>
    <property type="evidence" value="ECO:0007669"/>
    <property type="project" value="TreeGrafter"/>
</dbReference>
<accession>A0AAN8WVN5</accession>
<dbReference type="GO" id="GO:0005634">
    <property type="term" value="C:nucleus"/>
    <property type="evidence" value="ECO:0007669"/>
    <property type="project" value="UniProtKB-SubCell"/>
</dbReference>
<keyword evidence="15" id="KW-1185">Reference proteome</keyword>
<dbReference type="SUPFAM" id="SSF57667">
    <property type="entry name" value="beta-beta-alpha zinc fingers"/>
    <property type="match status" value="3"/>
</dbReference>
<feature type="domain" description="C2H2-type" evidence="13">
    <location>
        <begin position="96"/>
        <end position="123"/>
    </location>
</feature>
<dbReference type="Proteomes" id="UP001381693">
    <property type="component" value="Unassembled WGS sequence"/>
</dbReference>
<evidence type="ECO:0000256" key="1">
    <source>
        <dbReference type="ARBA" id="ARBA00004123"/>
    </source>
</evidence>
<evidence type="ECO:0000313" key="14">
    <source>
        <dbReference type="EMBL" id="KAK7071246.1"/>
    </source>
</evidence>
<comment type="subcellular location">
    <subcellularLocation>
        <location evidence="1">Nucleus</location>
    </subcellularLocation>
</comment>
<reference evidence="14 15" key="1">
    <citation type="submission" date="2023-11" db="EMBL/GenBank/DDBJ databases">
        <title>Halocaridina rubra genome assembly.</title>
        <authorList>
            <person name="Smith C."/>
        </authorList>
    </citation>
    <scope>NUCLEOTIDE SEQUENCE [LARGE SCALE GENOMIC DNA]</scope>
    <source>
        <strain evidence="14">EP-1</strain>
        <tissue evidence="14">Whole</tissue>
    </source>
</reference>
<keyword evidence="3" id="KW-0479">Metal-binding</keyword>
<dbReference type="FunFam" id="3.30.160.60:FF:000597">
    <property type="entry name" value="zinc finger protein 236 isoform X3"/>
    <property type="match status" value="1"/>
</dbReference>
<organism evidence="14 15">
    <name type="scientific">Halocaridina rubra</name>
    <name type="common">Hawaiian red shrimp</name>
    <dbReference type="NCBI Taxonomy" id="373956"/>
    <lineage>
        <taxon>Eukaryota</taxon>
        <taxon>Metazoa</taxon>
        <taxon>Ecdysozoa</taxon>
        <taxon>Arthropoda</taxon>
        <taxon>Crustacea</taxon>
        <taxon>Multicrustacea</taxon>
        <taxon>Malacostraca</taxon>
        <taxon>Eumalacostraca</taxon>
        <taxon>Eucarida</taxon>
        <taxon>Decapoda</taxon>
        <taxon>Pleocyemata</taxon>
        <taxon>Caridea</taxon>
        <taxon>Atyoidea</taxon>
        <taxon>Atyidae</taxon>
        <taxon>Halocaridina</taxon>
    </lineage>
</organism>
<evidence type="ECO:0000256" key="2">
    <source>
        <dbReference type="ARBA" id="ARBA00006991"/>
    </source>
</evidence>
<proteinExistence type="inferred from homology"/>
<comment type="similarity">
    <text evidence="2">Belongs to the krueppel C2H2-type zinc-finger protein family.</text>
</comment>
<keyword evidence="4" id="KW-0677">Repeat</keyword>
<sequence>MVVSVKSKGKLFSCIECGKSFTRKGTLKQHYSVHTQEKPHTCRICEKSFRVKSNLITHMRIHTREKPFVCSECGKGFNQRENLNSHIVFHTNEKPFSCNMCDKSFKYSTSFRNHLNTHLDTKPYSCPECGRGFNRSGDLKSHMRVHTKERPFIYLFSSNEGKEDAAVCLQKMEVIDEFITIKEELVLPEDEQDERNERLNASKSIDDINGHFNRESPSPEPLNSDFLLVEMEELSDNENDEKDVQDPLGGL</sequence>
<evidence type="ECO:0000256" key="8">
    <source>
        <dbReference type="ARBA" id="ARBA00023125"/>
    </source>
</evidence>
<evidence type="ECO:0000256" key="12">
    <source>
        <dbReference type="SAM" id="MobiDB-lite"/>
    </source>
</evidence>
<dbReference type="Pfam" id="PF00096">
    <property type="entry name" value="zf-C2H2"/>
    <property type="match status" value="5"/>
</dbReference>
<dbReference type="PROSITE" id="PS00028">
    <property type="entry name" value="ZINC_FINGER_C2H2_1"/>
    <property type="match status" value="5"/>
</dbReference>
<evidence type="ECO:0000259" key="13">
    <source>
        <dbReference type="PROSITE" id="PS50157"/>
    </source>
</evidence>
<dbReference type="GO" id="GO:0000981">
    <property type="term" value="F:DNA-binding transcription factor activity, RNA polymerase II-specific"/>
    <property type="evidence" value="ECO:0007669"/>
    <property type="project" value="TreeGrafter"/>
</dbReference>
<dbReference type="InterPro" id="IPR036236">
    <property type="entry name" value="Znf_C2H2_sf"/>
</dbReference>
<keyword evidence="5 11" id="KW-0863">Zinc-finger</keyword>
<keyword evidence="10" id="KW-0539">Nucleus</keyword>
<dbReference type="PROSITE" id="PS50157">
    <property type="entry name" value="ZINC_FINGER_C2H2_2"/>
    <property type="match status" value="5"/>
</dbReference>
<evidence type="ECO:0000256" key="6">
    <source>
        <dbReference type="ARBA" id="ARBA00022833"/>
    </source>
</evidence>
<evidence type="ECO:0000256" key="11">
    <source>
        <dbReference type="PROSITE-ProRule" id="PRU00042"/>
    </source>
</evidence>
<dbReference type="AlphaFoldDB" id="A0AAN8WVN5"/>
<feature type="domain" description="C2H2-type" evidence="13">
    <location>
        <begin position="40"/>
        <end position="67"/>
    </location>
</feature>
<feature type="domain" description="C2H2-type" evidence="13">
    <location>
        <begin position="12"/>
        <end position="39"/>
    </location>
</feature>
<keyword evidence="7" id="KW-0805">Transcription regulation</keyword>
<evidence type="ECO:0000313" key="15">
    <source>
        <dbReference type="Proteomes" id="UP001381693"/>
    </source>
</evidence>
<name>A0AAN8WVN5_HALRR</name>
<evidence type="ECO:0000256" key="9">
    <source>
        <dbReference type="ARBA" id="ARBA00023163"/>
    </source>
</evidence>
<dbReference type="EMBL" id="JAXCGZ010015112">
    <property type="protein sequence ID" value="KAK7071246.1"/>
    <property type="molecule type" value="Genomic_DNA"/>
</dbReference>
<comment type="caution">
    <text evidence="14">The sequence shown here is derived from an EMBL/GenBank/DDBJ whole genome shotgun (WGS) entry which is preliminary data.</text>
</comment>
<feature type="region of interest" description="Disordered" evidence="12">
    <location>
        <begin position="190"/>
        <end position="251"/>
    </location>
</feature>
<dbReference type="FunFam" id="3.30.160.60:FF:000286">
    <property type="entry name" value="Zinc finger protein 770"/>
    <property type="match status" value="1"/>
</dbReference>
<evidence type="ECO:0000256" key="7">
    <source>
        <dbReference type="ARBA" id="ARBA00023015"/>
    </source>
</evidence>
<dbReference type="GO" id="GO:0000978">
    <property type="term" value="F:RNA polymerase II cis-regulatory region sequence-specific DNA binding"/>
    <property type="evidence" value="ECO:0007669"/>
    <property type="project" value="TreeGrafter"/>
</dbReference>
<dbReference type="SMART" id="SM00355">
    <property type="entry name" value="ZnF_C2H2"/>
    <property type="match status" value="5"/>
</dbReference>
<dbReference type="InterPro" id="IPR027756">
    <property type="entry name" value="Ovo-like"/>
</dbReference>
<evidence type="ECO:0000256" key="4">
    <source>
        <dbReference type="ARBA" id="ARBA00022737"/>
    </source>
</evidence>
<dbReference type="FunFam" id="3.30.160.60:FF:001480">
    <property type="entry name" value="Si:cabz01071911.3"/>
    <property type="match status" value="1"/>
</dbReference>
<feature type="domain" description="C2H2-type" evidence="13">
    <location>
        <begin position="124"/>
        <end position="151"/>
    </location>
</feature>
<keyword evidence="8" id="KW-0238">DNA-binding</keyword>
<dbReference type="InterPro" id="IPR013087">
    <property type="entry name" value="Znf_C2H2_type"/>
</dbReference>
<dbReference type="PANTHER" id="PTHR10032:SF272">
    <property type="entry name" value="OVO-LIKE ZINC FINGER 1A-RELATED"/>
    <property type="match status" value="1"/>
</dbReference>
<dbReference type="GO" id="GO:0008270">
    <property type="term" value="F:zinc ion binding"/>
    <property type="evidence" value="ECO:0007669"/>
    <property type="project" value="UniProtKB-KW"/>
</dbReference>